<evidence type="ECO:0000256" key="9">
    <source>
        <dbReference type="ARBA" id="ARBA00023128"/>
    </source>
</evidence>
<evidence type="ECO:0000256" key="5">
    <source>
        <dbReference type="ARBA" id="ARBA00022691"/>
    </source>
</evidence>
<evidence type="ECO:0000256" key="3">
    <source>
        <dbReference type="ARBA" id="ARBA00022603"/>
    </source>
</evidence>
<comment type="caution">
    <text evidence="11">Lacks conserved residue(s) required for the propagation of feature annotation.</text>
</comment>
<keyword evidence="6 11" id="KW-0694">RNA-binding</keyword>
<dbReference type="AlphaFoldDB" id="A0A7R9PNN5"/>
<keyword evidence="2 12" id="KW-0698">rRNA processing</keyword>
<reference evidence="13" key="1">
    <citation type="submission" date="2020-11" db="EMBL/GenBank/DDBJ databases">
        <authorList>
            <person name="Tran Van P."/>
        </authorList>
    </citation>
    <scope>NUCLEOTIDE SEQUENCE</scope>
</reference>
<dbReference type="PANTHER" id="PTHR11727">
    <property type="entry name" value="DIMETHYLADENOSINE TRANSFERASE"/>
    <property type="match status" value="1"/>
</dbReference>
<organism evidence="13">
    <name type="scientific">Timema genevievae</name>
    <name type="common">Walking stick</name>
    <dbReference type="NCBI Taxonomy" id="629358"/>
    <lineage>
        <taxon>Eukaryota</taxon>
        <taxon>Metazoa</taxon>
        <taxon>Ecdysozoa</taxon>
        <taxon>Arthropoda</taxon>
        <taxon>Hexapoda</taxon>
        <taxon>Insecta</taxon>
        <taxon>Pterygota</taxon>
        <taxon>Neoptera</taxon>
        <taxon>Polyneoptera</taxon>
        <taxon>Phasmatodea</taxon>
        <taxon>Timematodea</taxon>
        <taxon>Timematoidea</taxon>
        <taxon>Timematidae</taxon>
        <taxon>Timema</taxon>
    </lineage>
</organism>
<evidence type="ECO:0000256" key="7">
    <source>
        <dbReference type="ARBA" id="ARBA00022946"/>
    </source>
</evidence>
<dbReference type="GO" id="GO:0034246">
    <property type="term" value="F:mitochondrial transcription factor activity"/>
    <property type="evidence" value="ECO:0007669"/>
    <property type="project" value="TreeGrafter"/>
</dbReference>
<evidence type="ECO:0000256" key="4">
    <source>
        <dbReference type="ARBA" id="ARBA00022679"/>
    </source>
</evidence>
<dbReference type="Gene3D" id="3.40.50.150">
    <property type="entry name" value="Vaccinia Virus protein VP39"/>
    <property type="match status" value="1"/>
</dbReference>
<dbReference type="InterPro" id="IPR001737">
    <property type="entry name" value="KsgA/Erm"/>
</dbReference>
<keyword evidence="8" id="KW-0805">Transcription regulation</keyword>
<keyword evidence="3 11" id="KW-0489">Methyltransferase</keyword>
<dbReference type="EC" id="2.1.1.-" evidence="12"/>
<sequence>MLFSLVRRISYICQSYSLHHYFSNKIKLIHKQNMCGSAFVFENLLFNKIIIGIHKRMCIKTHQFGIRNADRNIHDISDLKRESSAKMKRPKKEIPPSKEVIDYFNLNENLKSIPNKLLKVRRISPEHLYVMQPNVAEDIVSIIKDDLLHGDGPVLEANPGLGLITEALLRQGIPRVRLYEASPPFVRHLNQTLKEKYNDRITLMHCDLFSMWKMVFQDKLDNGTRMDTVLEGIAKRSWTDGIEAAMKIVGVLPSLGFIKHLLNSITFQTGIMIYGRPELYLIMNPALYVVTGYLQYRASSVLFQILFTSDLLTKLPRKAILPWIIDSSTKKLSKFKKIPTHDGDFMYLVKIAPRRDIFESLGSTNNLQPLWYFVRHHMTSRRKRIIPELERWIPNCGPRLIMRGINIFTEFGDLTPHEILLIFQDFLSWPEYPMCTFPASMETALLKMEPASDDFDKDMEDTSFDTHVNVDDLDDTYIRDDDDDHNVKSKAMSYRSQEFWSGLTFAGVMGFVAGFVV</sequence>
<proteinExistence type="inferred from homology"/>
<protein>
    <recommendedName>
        <fullName evidence="12">rRNA adenine N(6)-methyltransferase</fullName>
        <ecNumber evidence="12">2.1.1.-</ecNumber>
    </recommendedName>
</protein>
<dbReference type="GO" id="GO:0000179">
    <property type="term" value="F:rRNA (adenine-N6,N6-)-dimethyltransferase activity"/>
    <property type="evidence" value="ECO:0007669"/>
    <property type="project" value="UniProtKB-UniRule"/>
</dbReference>
<evidence type="ECO:0000256" key="2">
    <source>
        <dbReference type="ARBA" id="ARBA00022552"/>
    </source>
</evidence>
<keyword evidence="9" id="KW-0496">Mitochondrion</keyword>
<feature type="binding site" evidence="11">
    <location>
        <position position="130"/>
    </location>
    <ligand>
        <name>S-adenosyl-L-methionine</name>
        <dbReference type="ChEBI" id="CHEBI:59789"/>
    </ligand>
</feature>
<keyword evidence="10" id="KW-0804">Transcription</keyword>
<dbReference type="PROSITE" id="PS51689">
    <property type="entry name" value="SAM_RNA_A_N6_MT"/>
    <property type="match status" value="1"/>
</dbReference>
<keyword evidence="4 11" id="KW-0808">Transferase</keyword>
<dbReference type="EMBL" id="OE842570">
    <property type="protein sequence ID" value="CAD7600686.1"/>
    <property type="molecule type" value="Genomic_DNA"/>
</dbReference>
<gene>
    <name evidence="13" type="ORF">TGEB3V08_LOCUS7688</name>
</gene>
<accession>A0A7R9PNN5</accession>
<dbReference type="InterPro" id="IPR029063">
    <property type="entry name" value="SAM-dependent_MTases_sf"/>
</dbReference>
<dbReference type="Pfam" id="PF00398">
    <property type="entry name" value="RrnaAD"/>
    <property type="match status" value="1"/>
</dbReference>
<evidence type="ECO:0000256" key="11">
    <source>
        <dbReference type="PROSITE-ProRule" id="PRU01026"/>
    </source>
</evidence>
<feature type="binding site" evidence="11">
    <location>
        <position position="180"/>
    </location>
    <ligand>
        <name>S-adenosyl-L-methionine</name>
        <dbReference type="ChEBI" id="CHEBI:59789"/>
    </ligand>
</feature>
<evidence type="ECO:0000256" key="1">
    <source>
        <dbReference type="ARBA" id="ARBA00004173"/>
    </source>
</evidence>
<dbReference type="GO" id="GO:0005759">
    <property type="term" value="C:mitochondrial matrix"/>
    <property type="evidence" value="ECO:0007669"/>
    <property type="project" value="TreeGrafter"/>
</dbReference>
<dbReference type="GO" id="GO:0006391">
    <property type="term" value="P:transcription initiation at mitochondrial promoter"/>
    <property type="evidence" value="ECO:0007669"/>
    <property type="project" value="TreeGrafter"/>
</dbReference>
<dbReference type="PANTHER" id="PTHR11727:SF13">
    <property type="entry name" value="DIMETHYLADENOSINE TRANSFERASE 2, MITOCHONDRIAL"/>
    <property type="match status" value="1"/>
</dbReference>
<evidence type="ECO:0000256" key="10">
    <source>
        <dbReference type="ARBA" id="ARBA00023163"/>
    </source>
</evidence>
<evidence type="ECO:0000256" key="6">
    <source>
        <dbReference type="ARBA" id="ARBA00022884"/>
    </source>
</evidence>
<evidence type="ECO:0000313" key="13">
    <source>
        <dbReference type="EMBL" id="CAD7600686.1"/>
    </source>
</evidence>
<feature type="binding site" evidence="11">
    <location>
        <position position="207"/>
    </location>
    <ligand>
        <name>S-adenosyl-L-methionine</name>
        <dbReference type="ChEBI" id="CHEBI:59789"/>
    </ligand>
</feature>
<keyword evidence="5 11" id="KW-0949">S-adenosyl-L-methionine</keyword>
<dbReference type="SUPFAM" id="SSF53335">
    <property type="entry name" value="S-adenosyl-L-methionine-dependent methyltransferases"/>
    <property type="match status" value="1"/>
</dbReference>
<evidence type="ECO:0000256" key="8">
    <source>
        <dbReference type="ARBA" id="ARBA00023015"/>
    </source>
</evidence>
<name>A0A7R9PNN5_TIMGE</name>
<keyword evidence="7" id="KW-0809">Transit peptide</keyword>
<comment type="similarity">
    <text evidence="11 12">Belongs to the class I-like SAM-binding methyltransferase superfamily. rRNA adenine N(6)-methyltransferase family.</text>
</comment>
<dbReference type="CDD" id="cd02440">
    <property type="entry name" value="AdoMet_MTases"/>
    <property type="match status" value="1"/>
</dbReference>
<comment type="subcellular location">
    <subcellularLocation>
        <location evidence="1">Mitochondrion</location>
    </subcellularLocation>
</comment>
<dbReference type="GO" id="GO:0003723">
    <property type="term" value="F:RNA binding"/>
    <property type="evidence" value="ECO:0007669"/>
    <property type="project" value="UniProtKB-UniRule"/>
</dbReference>
<evidence type="ECO:0000256" key="12">
    <source>
        <dbReference type="RuleBase" id="RU362106"/>
    </source>
</evidence>